<feature type="transmembrane region" description="Helical" evidence="1">
    <location>
        <begin position="6"/>
        <end position="30"/>
    </location>
</feature>
<feature type="domain" description="Beta-lactamase-related" evidence="2">
    <location>
        <begin position="57"/>
        <end position="409"/>
    </location>
</feature>
<protein>
    <recommendedName>
        <fullName evidence="2">Beta-lactamase-related domain-containing protein</fullName>
    </recommendedName>
</protein>
<dbReference type="SUPFAM" id="SSF56601">
    <property type="entry name" value="beta-lactamase/transpeptidase-like"/>
    <property type="match status" value="1"/>
</dbReference>
<accession>A0A2A2JMN7</accession>
<sequence length="412" mass="46957">MLQLVWAIAAVIKLLFACSVGVLTTAFIGLKIKEKKNRLVYTDGYVHPQFKHVLSAFRDNFKRGFERDGAAFCVYYKGECVVDVWGGYADKESDRPWRRDTLQIMFSTTKAIGAVCIALLVDKGLLRYSDKIVEFWPEYGQNGKENTTVEHILTHTAGLALLDAKIQWEDATDHTRMAKLLEEQSANWEPGMKVGYHALTYGWLLDQLVRRIDPKHRSIGTFFREEIAQPHNLDLHIGLPLSEAWRVSRIRKASIFDRFDEFVYDPNNVDYLFVLKQYLTRGLMIKVTSNPPWLQTLFRVTLNNPEIYTLEQCAGLGIGTARDMARFCQLLIDERIVSGSTLQLLEQPLVYMQDCISNANTIRGRGISFVEVDLPKIQSRLVGHAGIGGQNIRWDSKNRITYAYLSNGLKVG</sequence>
<dbReference type="OrthoDB" id="5946976at2759"/>
<dbReference type="EMBL" id="LIAE01010337">
    <property type="protein sequence ID" value="PAV62985.1"/>
    <property type="molecule type" value="Genomic_DNA"/>
</dbReference>
<proteinExistence type="predicted"/>
<dbReference type="STRING" id="2018661.A0A2A2JMN7"/>
<evidence type="ECO:0000313" key="3">
    <source>
        <dbReference type="EMBL" id="PAV62985.1"/>
    </source>
</evidence>
<reference evidence="3 4" key="1">
    <citation type="journal article" date="2017" name="Curr. Biol.">
        <title>Genome architecture and evolution of a unichromosomal asexual nematode.</title>
        <authorList>
            <person name="Fradin H."/>
            <person name="Zegar C."/>
            <person name="Gutwein M."/>
            <person name="Lucas J."/>
            <person name="Kovtun M."/>
            <person name="Corcoran D."/>
            <person name="Baugh L.R."/>
            <person name="Kiontke K."/>
            <person name="Gunsalus K."/>
            <person name="Fitch D.H."/>
            <person name="Piano F."/>
        </authorList>
    </citation>
    <scope>NUCLEOTIDE SEQUENCE [LARGE SCALE GENOMIC DNA]</scope>
    <source>
        <strain evidence="3">PF1309</strain>
    </source>
</reference>
<comment type="caution">
    <text evidence="3">The sequence shown here is derived from an EMBL/GenBank/DDBJ whole genome shotgun (WGS) entry which is preliminary data.</text>
</comment>
<name>A0A2A2JMN7_9BILA</name>
<dbReference type="InterPro" id="IPR052907">
    <property type="entry name" value="Beta-lactamase/esterase"/>
</dbReference>
<evidence type="ECO:0000259" key="2">
    <source>
        <dbReference type="Pfam" id="PF00144"/>
    </source>
</evidence>
<dbReference type="Pfam" id="PF00144">
    <property type="entry name" value="Beta-lactamase"/>
    <property type="match status" value="1"/>
</dbReference>
<dbReference type="PANTHER" id="PTHR43319">
    <property type="entry name" value="BETA-LACTAMASE-RELATED"/>
    <property type="match status" value="1"/>
</dbReference>
<organism evidence="3 4">
    <name type="scientific">Diploscapter pachys</name>
    <dbReference type="NCBI Taxonomy" id="2018661"/>
    <lineage>
        <taxon>Eukaryota</taxon>
        <taxon>Metazoa</taxon>
        <taxon>Ecdysozoa</taxon>
        <taxon>Nematoda</taxon>
        <taxon>Chromadorea</taxon>
        <taxon>Rhabditida</taxon>
        <taxon>Rhabditina</taxon>
        <taxon>Rhabditomorpha</taxon>
        <taxon>Rhabditoidea</taxon>
        <taxon>Rhabditidae</taxon>
        <taxon>Diploscapter</taxon>
    </lineage>
</organism>
<dbReference type="InterPro" id="IPR001466">
    <property type="entry name" value="Beta-lactam-related"/>
</dbReference>
<dbReference type="InterPro" id="IPR012338">
    <property type="entry name" value="Beta-lactam/transpept-like"/>
</dbReference>
<dbReference type="Proteomes" id="UP000218231">
    <property type="component" value="Unassembled WGS sequence"/>
</dbReference>
<keyword evidence="4" id="KW-1185">Reference proteome</keyword>
<gene>
    <name evidence="3" type="ORF">WR25_03877</name>
</gene>
<evidence type="ECO:0000256" key="1">
    <source>
        <dbReference type="SAM" id="Phobius"/>
    </source>
</evidence>
<keyword evidence="1" id="KW-0472">Membrane</keyword>
<evidence type="ECO:0000313" key="4">
    <source>
        <dbReference type="Proteomes" id="UP000218231"/>
    </source>
</evidence>
<dbReference type="Gene3D" id="3.40.710.10">
    <property type="entry name" value="DD-peptidase/beta-lactamase superfamily"/>
    <property type="match status" value="1"/>
</dbReference>
<dbReference type="PANTHER" id="PTHR43319:SF4">
    <property type="entry name" value="BETA-LACTAMASE DOMAIN-CONTAINING PROTEIN 2"/>
    <property type="match status" value="1"/>
</dbReference>
<keyword evidence="1" id="KW-0812">Transmembrane</keyword>
<dbReference type="AlphaFoldDB" id="A0A2A2JMN7"/>
<keyword evidence="1" id="KW-1133">Transmembrane helix</keyword>